<accession>A0A8H7HFB2</accession>
<feature type="compositionally biased region" description="Polar residues" evidence="1">
    <location>
        <begin position="16"/>
        <end position="27"/>
    </location>
</feature>
<reference evidence="2" key="1">
    <citation type="submission" date="2020-09" db="EMBL/GenBank/DDBJ databases">
        <title>Comparative genome analyses of four rice-infecting Rhizoctonia solani isolates reveal extensive enrichment of homogalacturonan modification genes.</title>
        <authorList>
            <person name="Lee D.-Y."/>
            <person name="Jeon J."/>
            <person name="Kim K.-T."/>
            <person name="Cheong K."/>
            <person name="Song H."/>
            <person name="Choi G."/>
            <person name="Ko J."/>
            <person name="Opiyo S.O."/>
            <person name="Zuo S."/>
            <person name="Madhav S."/>
            <person name="Lee Y.-H."/>
            <person name="Wang G.-L."/>
        </authorList>
    </citation>
    <scope>NUCLEOTIDE SEQUENCE</scope>
    <source>
        <strain evidence="2">AG1-IA YN-7</strain>
    </source>
</reference>
<dbReference type="EMBL" id="JACYCC010000033">
    <property type="protein sequence ID" value="KAF8684024.1"/>
    <property type="molecule type" value="Genomic_DNA"/>
</dbReference>
<evidence type="ECO:0000313" key="3">
    <source>
        <dbReference type="Proteomes" id="UP000650582"/>
    </source>
</evidence>
<comment type="caution">
    <text evidence="2">The sequence shown here is derived from an EMBL/GenBank/DDBJ whole genome shotgun (WGS) entry which is preliminary data.</text>
</comment>
<proteinExistence type="predicted"/>
<feature type="region of interest" description="Disordered" evidence="1">
    <location>
        <begin position="528"/>
        <end position="627"/>
    </location>
</feature>
<name>A0A8H7HFB2_9AGAM</name>
<sequence length="665" mass="73544">MWRGVISSNKKLHHPTPSTGTNAQNLPSGRLPEAEMHRRTIFPYPLDTINVNRGEEYLVQNEPKRNIPSWLVDTFDALSKKHPVRDATDGHAVTQSMGSDLSDDDNPFAYKAPSPPRAPSTLRFTALPDAVQQEQPRNRRYMNLSSIPFAPPTFVEPTYEDHYQDVIVPLNDFDDKNNNPAHWAGVESSDSKPVPPILRASSQLETPQRMSSSLFSPRAYPFPLIATTPVPHIGPPDDIISHTPTHNNVLEPEADETHDTLCTKHPFGIPMYPSSPARSFREFPLDALVGSREPSPYILSSASCNTSSSSAIRGQFGQFGTPGREVILQPHFQPRLASSDIYKSKLLAYATVVADHMSSSGDEGSAYQQSIEYANVPEVVWAASSPATQYVHSPSRPLEKRTIVQHDQRTESCEPFGHDNIHLAAVHPYTKIPDPDSCMGPELDKTSATGRSGYSTTSTRAVFPVNSFNADRSNEDLGQAALGNRPELTESIYAEGPENESQIEDSSSCFDDDRSLLSEYEAMQAECDTLAAGEPSDSEDGTMEQHEGPASFQGPDVERSAAEINNSLSVNEIGPPEKNPKIQPFPMKASRRSLTAEAIAPDRDQSRFNRRSPKFVSRPPKRVRPSPFAALLEKRFKEYPKDVVELKDQTVVDEGDRDEIESWSG</sequence>
<dbReference type="AlphaFoldDB" id="A0A8H7HFB2"/>
<gene>
    <name evidence="2" type="ORF">RHS04_01458</name>
</gene>
<feature type="region of interest" description="Disordered" evidence="1">
    <location>
        <begin position="1"/>
        <end position="29"/>
    </location>
</feature>
<dbReference type="Proteomes" id="UP000650582">
    <property type="component" value="Unassembled WGS sequence"/>
</dbReference>
<organism evidence="2 3">
    <name type="scientific">Rhizoctonia solani</name>
    <dbReference type="NCBI Taxonomy" id="456999"/>
    <lineage>
        <taxon>Eukaryota</taxon>
        <taxon>Fungi</taxon>
        <taxon>Dikarya</taxon>
        <taxon>Basidiomycota</taxon>
        <taxon>Agaricomycotina</taxon>
        <taxon>Agaricomycetes</taxon>
        <taxon>Cantharellales</taxon>
        <taxon>Ceratobasidiaceae</taxon>
        <taxon>Rhizoctonia</taxon>
    </lineage>
</organism>
<evidence type="ECO:0000313" key="2">
    <source>
        <dbReference type="EMBL" id="KAF8684024.1"/>
    </source>
</evidence>
<feature type="compositionally biased region" description="Basic residues" evidence="1">
    <location>
        <begin position="608"/>
        <end position="624"/>
    </location>
</feature>
<protein>
    <submittedName>
        <fullName evidence="2">Uncharacterized protein</fullName>
    </submittedName>
</protein>
<evidence type="ECO:0000256" key="1">
    <source>
        <dbReference type="SAM" id="MobiDB-lite"/>
    </source>
</evidence>